<evidence type="ECO:0000256" key="2">
    <source>
        <dbReference type="ARBA" id="ARBA00012434"/>
    </source>
</evidence>
<dbReference type="InterPro" id="IPR050205">
    <property type="entry name" value="CDPK_Ser/Thr_kinases"/>
</dbReference>
<keyword evidence="4" id="KW-0597">Phosphoprotein</keyword>
<evidence type="ECO:0000256" key="1">
    <source>
        <dbReference type="ARBA" id="ARBA00005354"/>
    </source>
</evidence>
<feature type="domain" description="EF-hand" evidence="18">
    <location>
        <begin position="405"/>
        <end position="440"/>
    </location>
</feature>
<dbReference type="OrthoDB" id="40902at2759"/>
<evidence type="ECO:0000256" key="6">
    <source>
        <dbReference type="ARBA" id="ARBA00022723"/>
    </source>
</evidence>
<feature type="region of interest" description="Disordered" evidence="16">
    <location>
        <begin position="55"/>
        <end position="80"/>
    </location>
</feature>
<dbReference type="InterPro" id="IPR002048">
    <property type="entry name" value="EF_hand_dom"/>
</dbReference>
<dbReference type="InterPro" id="IPR018247">
    <property type="entry name" value="EF_Hand_1_Ca_BS"/>
</dbReference>
<evidence type="ECO:0000256" key="9">
    <source>
        <dbReference type="ARBA" id="ARBA00022777"/>
    </source>
</evidence>
<dbReference type="CDD" id="cd05117">
    <property type="entry name" value="STKc_CAMK"/>
    <property type="match status" value="1"/>
</dbReference>
<accession>A0A834LIR8</accession>
<dbReference type="InterPro" id="IPR008271">
    <property type="entry name" value="Ser/Thr_kinase_AS"/>
</dbReference>
<dbReference type="AlphaFoldDB" id="A0A834LIR8"/>
<comment type="caution">
    <text evidence="19">The sequence shown here is derived from an EMBL/GenBank/DDBJ whole genome shotgun (WGS) entry which is preliminary data.</text>
</comment>
<evidence type="ECO:0000256" key="4">
    <source>
        <dbReference type="ARBA" id="ARBA00022553"/>
    </source>
</evidence>
<dbReference type="Gene3D" id="1.10.510.10">
    <property type="entry name" value="Transferase(Phosphotransferase) domain 1"/>
    <property type="match status" value="1"/>
</dbReference>
<dbReference type="SMART" id="SM00220">
    <property type="entry name" value="S_TKc"/>
    <property type="match status" value="1"/>
</dbReference>
<evidence type="ECO:0000256" key="12">
    <source>
        <dbReference type="ARBA" id="ARBA00022860"/>
    </source>
</evidence>
<keyword evidence="11 15" id="KW-0067">ATP-binding</keyword>
<dbReference type="EMBL" id="WJXA01000007">
    <property type="protein sequence ID" value="KAF7138663.1"/>
    <property type="molecule type" value="Genomic_DNA"/>
</dbReference>
<evidence type="ECO:0000256" key="11">
    <source>
        <dbReference type="ARBA" id="ARBA00022840"/>
    </source>
</evidence>
<dbReference type="Gene3D" id="3.30.200.20">
    <property type="entry name" value="Phosphorylase Kinase, domain 1"/>
    <property type="match status" value="1"/>
</dbReference>
<evidence type="ECO:0000256" key="16">
    <source>
        <dbReference type="SAM" id="MobiDB-lite"/>
    </source>
</evidence>
<dbReference type="PANTHER" id="PTHR24349">
    <property type="entry name" value="SERINE/THREONINE-PROTEIN KINASE"/>
    <property type="match status" value="1"/>
</dbReference>
<dbReference type="PROSITE" id="PS00018">
    <property type="entry name" value="EF_HAND_1"/>
    <property type="match status" value="3"/>
</dbReference>
<keyword evidence="9" id="KW-0418">Kinase</keyword>
<dbReference type="FunFam" id="1.10.510.10:FF:000610">
    <property type="entry name" value="Calcium and calcium/calmodulin-dependent serine/threonine-protein kinase"/>
    <property type="match status" value="1"/>
</dbReference>
<feature type="domain" description="EF-hand" evidence="18">
    <location>
        <begin position="441"/>
        <end position="476"/>
    </location>
</feature>
<evidence type="ECO:0000256" key="7">
    <source>
        <dbReference type="ARBA" id="ARBA00022737"/>
    </source>
</evidence>
<dbReference type="Pfam" id="PF00069">
    <property type="entry name" value="Pkinase"/>
    <property type="match status" value="1"/>
</dbReference>
<evidence type="ECO:0000256" key="15">
    <source>
        <dbReference type="PROSITE-ProRule" id="PRU10141"/>
    </source>
</evidence>
<dbReference type="GO" id="GO:0005524">
    <property type="term" value="F:ATP binding"/>
    <property type="evidence" value="ECO:0007669"/>
    <property type="project" value="UniProtKB-UniRule"/>
</dbReference>
<feature type="domain" description="EF-hand" evidence="18">
    <location>
        <begin position="483"/>
        <end position="518"/>
    </location>
</feature>
<dbReference type="InterPro" id="IPR011992">
    <property type="entry name" value="EF-hand-dom_pair"/>
</dbReference>
<dbReference type="SMART" id="SM00054">
    <property type="entry name" value="EFh"/>
    <property type="match status" value="3"/>
</dbReference>
<keyword evidence="12" id="KW-0112">Calmodulin-binding</keyword>
<gene>
    <name evidence="19" type="ORF">RHSIM_Rhsim07G0072600</name>
</gene>
<dbReference type="PROSITE" id="PS50222">
    <property type="entry name" value="EF_HAND_2"/>
    <property type="match status" value="3"/>
</dbReference>
<dbReference type="FunFam" id="1.10.238.10:FF:000249">
    <property type="entry name" value="calcium and calcium/calmodulin-dependent serine/threonine-protein kinase DMI-3"/>
    <property type="match status" value="1"/>
</dbReference>
<dbReference type="GO" id="GO:0004683">
    <property type="term" value="F:calcium/calmodulin-dependent protein kinase activity"/>
    <property type="evidence" value="ECO:0007669"/>
    <property type="project" value="UniProtKB-EC"/>
</dbReference>
<organism evidence="19 20">
    <name type="scientific">Rhododendron simsii</name>
    <name type="common">Sims's rhododendron</name>
    <dbReference type="NCBI Taxonomy" id="118357"/>
    <lineage>
        <taxon>Eukaryota</taxon>
        <taxon>Viridiplantae</taxon>
        <taxon>Streptophyta</taxon>
        <taxon>Embryophyta</taxon>
        <taxon>Tracheophyta</taxon>
        <taxon>Spermatophyta</taxon>
        <taxon>Magnoliopsida</taxon>
        <taxon>eudicotyledons</taxon>
        <taxon>Gunneridae</taxon>
        <taxon>Pentapetalae</taxon>
        <taxon>asterids</taxon>
        <taxon>Ericales</taxon>
        <taxon>Ericaceae</taxon>
        <taxon>Ericoideae</taxon>
        <taxon>Rhodoreae</taxon>
        <taxon>Rhododendron</taxon>
    </lineage>
</organism>
<keyword evidence="6" id="KW-0479">Metal-binding</keyword>
<evidence type="ECO:0000256" key="8">
    <source>
        <dbReference type="ARBA" id="ARBA00022741"/>
    </source>
</evidence>
<dbReference type="GO" id="GO:0005509">
    <property type="term" value="F:calcium ion binding"/>
    <property type="evidence" value="ECO:0007669"/>
    <property type="project" value="InterPro"/>
</dbReference>
<dbReference type="Proteomes" id="UP000626092">
    <property type="component" value="Unassembled WGS sequence"/>
</dbReference>
<dbReference type="CDD" id="cd00051">
    <property type="entry name" value="EFh"/>
    <property type="match status" value="2"/>
</dbReference>
<dbReference type="Pfam" id="PF13499">
    <property type="entry name" value="EF-hand_7"/>
    <property type="match status" value="1"/>
</dbReference>
<keyword evidence="8 15" id="KW-0547">Nucleotide-binding</keyword>
<dbReference type="InterPro" id="IPR011009">
    <property type="entry name" value="Kinase-like_dom_sf"/>
</dbReference>
<keyword evidence="10" id="KW-0106">Calcium</keyword>
<evidence type="ECO:0000313" key="20">
    <source>
        <dbReference type="Proteomes" id="UP000626092"/>
    </source>
</evidence>
<dbReference type="SUPFAM" id="SSF56112">
    <property type="entry name" value="Protein kinase-like (PK-like)"/>
    <property type="match status" value="1"/>
</dbReference>
<comment type="catalytic activity">
    <reaction evidence="14">
        <text>L-seryl-[protein] + ATP = O-phospho-L-seryl-[protein] + ADP + H(+)</text>
        <dbReference type="Rhea" id="RHEA:17989"/>
        <dbReference type="Rhea" id="RHEA-COMP:9863"/>
        <dbReference type="Rhea" id="RHEA-COMP:11604"/>
        <dbReference type="ChEBI" id="CHEBI:15378"/>
        <dbReference type="ChEBI" id="CHEBI:29999"/>
        <dbReference type="ChEBI" id="CHEBI:30616"/>
        <dbReference type="ChEBI" id="CHEBI:83421"/>
        <dbReference type="ChEBI" id="CHEBI:456216"/>
        <dbReference type="EC" id="2.7.11.17"/>
    </reaction>
</comment>
<evidence type="ECO:0000259" key="18">
    <source>
        <dbReference type="PROSITE" id="PS50222"/>
    </source>
</evidence>
<dbReference type="Gene3D" id="1.10.238.10">
    <property type="entry name" value="EF-hand"/>
    <property type="match status" value="1"/>
</dbReference>
<keyword evidence="7" id="KW-0677">Repeat</keyword>
<dbReference type="InterPro" id="IPR000719">
    <property type="entry name" value="Prot_kinase_dom"/>
</dbReference>
<dbReference type="GO" id="GO:0005516">
    <property type="term" value="F:calmodulin binding"/>
    <property type="evidence" value="ECO:0007669"/>
    <property type="project" value="UniProtKB-KW"/>
</dbReference>
<keyword evidence="20" id="KW-1185">Reference proteome</keyword>
<sequence length="529" mass="59260">MQNFTLMGGQETRKLSEEYEVLDILGRGGFSVVRRGIKRSSAQHVAIKTLRRLGPSVMLPSPPEGRKRGKQQQQLPQREGVSVSDALLTNEILVMRRIVEEVAPHDNVIQLHDVCEDPTGDVHLILELCSGGELFDRIVAQERYSEAGAAGVVRQIASGLEALHRANIVHRDLKPENCLFLNERVDSPLKIMDFGLSSVEEEFTHPVVGLFGSIDYVSPEALAQGQGKIISFKSDMWSLGVILYILLSGYPPFMAQNNRQKQQMIMAGEFSFYEKTWKNISSSAKQLISGLLTVDPDRRPSANEILQHPWVIGYSAKQEQMDAEIVSRLQSFNARRKLRAAAIASMWSCSIFLRTKKLRSLVGTYDLKPEELESLSEHFKRICVKGDNATLPEFEEVLRAMNFSSLIPLAPRIFDLFDNNRDGTVDMREIICGISSLKNSQGDDALRLCFQMYDTDRSGCISKEEVASMLRALPEDCLPVDITEPGKLDEIFDRMDANSDGQVTFDEFKAAMQIDSSLKDVVLSSLRPV</sequence>
<evidence type="ECO:0000259" key="17">
    <source>
        <dbReference type="PROSITE" id="PS50011"/>
    </source>
</evidence>
<proteinExistence type="inferred from homology"/>
<evidence type="ECO:0000256" key="10">
    <source>
        <dbReference type="ARBA" id="ARBA00022837"/>
    </source>
</evidence>
<dbReference type="EC" id="2.7.11.17" evidence="2"/>
<protein>
    <recommendedName>
        <fullName evidence="2">calcium/calmodulin-dependent protein kinase</fullName>
        <ecNumber evidence="2">2.7.11.17</ecNumber>
    </recommendedName>
</protein>
<comment type="catalytic activity">
    <reaction evidence="13">
        <text>L-threonyl-[protein] + ATP = O-phospho-L-threonyl-[protein] + ADP + H(+)</text>
        <dbReference type="Rhea" id="RHEA:46608"/>
        <dbReference type="Rhea" id="RHEA-COMP:11060"/>
        <dbReference type="Rhea" id="RHEA-COMP:11605"/>
        <dbReference type="ChEBI" id="CHEBI:15378"/>
        <dbReference type="ChEBI" id="CHEBI:30013"/>
        <dbReference type="ChEBI" id="CHEBI:30616"/>
        <dbReference type="ChEBI" id="CHEBI:61977"/>
        <dbReference type="ChEBI" id="CHEBI:456216"/>
        <dbReference type="EC" id="2.7.11.17"/>
    </reaction>
</comment>
<evidence type="ECO:0000313" key="19">
    <source>
        <dbReference type="EMBL" id="KAF7138663.1"/>
    </source>
</evidence>
<dbReference type="PROSITE" id="PS00107">
    <property type="entry name" value="PROTEIN_KINASE_ATP"/>
    <property type="match status" value="1"/>
</dbReference>
<keyword evidence="3" id="KW-0723">Serine/threonine-protein kinase</keyword>
<dbReference type="PRINTS" id="PR00450">
    <property type="entry name" value="RECOVERIN"/>
</dbReference>
<keyword evidence="5" id="KW-0808">Transferase</keyword>
<dbReference type="InterPro" id="IPR017441">
    <property type="entry name" value="Protein_kinase_ATP_BS"/>
</dbReference>
<dbReference type="SUPFAM" id="SSF47473">
    <property type="entry name" value="EF-hand"/>
    <property type="match status" value="1"/>
</dbReference>
<dbReference type="PROSITE" id="PS50011">
    <property type="entry name" value="PROTEIN_KINASE_DOM"/>
    <property type="match status" value="1"/>
</dbReference>
<name>A0A834LIR8_RHOSS</name>
<dbReference type="Pfam" id="PF13202">
    <property type="entry name" value="EF-hand_5"/>
    <property type="match status" value="1"/>
</dbReference>
<feature type="domain" description="Protein kinase" evidence="17">
    <location>
        <begin position="19"/>
        <end position="311"/>
    </location>
</feature>
<reference evidence="19" key="1">
    <citation type="submission" date="2019-11" db="EMBL/GenBank/DDBJ databases">
        <authorList>
            <person name="Liu Y."/>
            <person name="Hou J."/>
            <person name="Li T.-Q."/>
            <person name="Guan C.-H."/>
            <person name="Wu X."/>
            <person name="Wu H.-Z."/>
            <person name="Ling F."/>
            <person name="Zhang R."/>
            <person name="Shi X.-G."/>
            <person name="Ren J.-P."/>
            <person name="Chen E.-F."/>
            <person name="Sun J.-M."/>
        </authorList>
    </citation>
    <scope>NUCLEOTIDE SEQUENCE</scope>
    <source>
        <strain evidence="19">Adult_tree_wgs_1</strain>
        <tissue evidence="19">Leaves</tissue>
    </source>
</reference>
<evidence type="ECO:0000256" key="5">
    <source>
        <dbReference type="ARBA" id="ARBA00022679"/>
    </source>
</evidence>
<evidence type="ECO:0000256" key="3">
    <source>
        <dbReference type="ARBA" id="ARBA00022527"/>
    </source>
</evidence>
<comment type="similarity">
    <text evidence="1">Belongs to the protein kinase superfamily. CAMK Ser/Thr protein kinase family. CaMK subfamily.</text>
</comment>
<feature type="binding site" evidence="15">
    <location>
        <position position="48"/>
    </location>
    <ligand>
        <name>ATP</name>
        <dbReference type="ChEBI" id="CHEBI:30616"/>
    </ligand>
</feature>
<dbReference type="PROSITE" id="PS00108">
    <property type="entry name" value="PROTEIN_KINASE_ST"/>
    <property type="match status" value="1"/>
</dbReference>
<evidence type="ECO:0000256" key="14">
    <source>
        <dbReference type="ARBA" id="ARBA00047430"/>
    </source>
</evidence>
<evidence type="ECO:0000256" key="13">
    <source>
        <dbReference type="ARBA" id="ARBA00047307"/>
    </source>
</evidence>